<gene>
    <name evidence="1" type="ORF">JZO70_10945</name>
</gene>
<dbReference type="RefSeq" id="WP_207673609.1">
    <property type="nucleotide sequence ID" value="NZ_JAFREM010000017.1"/>
</dbReference>
<reference evidence="1 2" key="1">
    <citation type="submission" date="2021-03" db="EMBL/GenBank/DDBJ databases">
        <title>Enterococcal diversity collection.</title>
        <authorList>
            <person name="Gilmore M.S."/>
            <person name="Schwartzman J."/>
            <person name="Van Tyne D."/>
            <person name="Martin M."/>
            <person name="Earl A.M."/>
            <person name="Manson A.L."/>
            <person name="Straub T."/>
            <person name="Salamzade R."/>
            <person name="Saavedra J."/>
            <person name="Lebreton F."/>
            <person name="Prichula J."/>
            <person name="Schaufler K."/>
            <person name="Gaca A."/>
            <person name="Sgardioli B."/>
            <person name="Wagenaar J."/>
            <person name="Strong T."/>
        </authorList>
    </citation>
    <scope>NUCLEOTIDE SEQUENCE [LARGE SCALE GENOMIC DNA]</scope>
    <source>
        <strain evidence="1 2">669A</strain>
    </source>
</reference>
<accession>A0ABS3LAM0</accession>
<proteinExistence type="predicted"/>
<organism evidence="1 2">
    <name type="scientific">Candidatus Enterococcus moelleringii</name>
    <dbReference type="NCBI Taxonomy" id="2815325"/>
    <lineage>
        <taxon>Bacteria</taxon>
        <taxon>Bacillati</taxon>
        <taxon>Bacillota</taxon>
        <taxon>Bacilli</taxon>
        <taxon>Lactobacillales</taxon>
        <taxon>Enterococcaceae</taxon>
        <taxon>Enterococcus</taxon>
    </lineage>
</organism>
<dbReference type="Proteomes" id="UP000664601">
    <property type="component" value="Unassembled WGS sequence"/>
</dbReference>
<evidence type="ECO:0000313" key="1">
    <source>
        <dbReference type="EMBL" id="MBO1306682.1"/>
    </source>
</evidence>
<sequence>MTVHLHLTPEEEKLVKETLAKDGQTPEEAFMSFIYLKLETEKNPHISMMENPNVQKVIADVDENGTLVIPEDAPEHMKDWIRHG</sequence>
<protein>
    <submittedName>
        <fullName evidence="1">Uncharacterized protein</fullName>
    </submittedName>
</protein>
<evidence type="ECO:0000313" key="2">
    <source>
        <dbReference type="Proteomes" id="UP000664601"/>
    </source>
</evidence>
<comment type="caution">
    <text evidence="1">The sequence shown here is derived from an EMBL/GenBank/DDBJ whole genome shotgun (WGS) entry which is preliminary data.</text>
</comment>
<name>A0ABS3LAM0_9ENTE</name>
<keyword evidence="2" id="KW-1185">Reference proteome</keyword>
<dbReference type="EMBL" id="JAFREM010000017">
    <property type="protein sequence ID" value="MBO1306682.1"/>
    <property type="molecule type" value="Genomic_DNA"/>
</dbReference>